<dbReference type="SUPFAM" id="SSF53474">
    <property type="entry name" value="alpha/beta-Hydrolases"/>
    <property type="match status" value="1"/>
</dbReference>
<name>A0A6G6Y8F7_9SPHN</name>
<dbReference type="InterPro" id="IPR000801">
    <property type="entry name" value="Esterase-like"/>
</dbReference>
<dbReference type="InterPro" id="IPR029058">
    <property type="entry name" value="AB_hydrolase_fold"/>
</dbReference>
<feature type="chain" id="PRO_5026086573" description="Esterase" evidence="1">
    <location>
        <begin position="22"/>
        <end position="397"/>
    </location>
</feature>
<evidence type="ECO:0000256" key="1">
    <source>
        <dbReference type="SAM" id="SignalP"/>
    </source>
</evidence>
<dbReference type="PANTHER" id="PTHR48098:SF3">
    <property type="entry name" value="IRON(III) ENTEROBACTIN ESTERASE"/>
    <property type="match status" value="1"/>
</dbReference>
<dbReference type="Gene3D" id="2.60.40.10">
    <property type="entry name" value="Immunoglobulins"/>
    <property type="match status" value="1"/>
</dbReference>
<keyword evidence="3" id="KW-1185">Reference proteome</keyword>
<dbReference type="RefSeq" id="WP_165328060.1">
    <property type="nucleotide sequence ID" value="NZ_CP049109.1"/>
</dbReference>
<dbReference type="PANTHER" id="PTHR48098">
    <property type="entry name" value="ENTEROCHELIN ESTERASE-RELATED"/>
    <property type="match status" value="1"/>
</dbReference>
<dbReference type="EMBL" id="CP049109">
    <property type="protein sequence ID" value="QIG81131.1"/>
    <property type="molecule type" value="Genomic_DNA"/>
</dbReference>
<dbReference type="KEGG" id="spzr:G5C33_16000"/>
<evidence type="ECO:0000313" key="2">
    <source>
        <dbReference type="EMBL" id="QIG81131.1"/>
    </source>
</evidence>
<dbReference type="InterPro" id="IPR013783">
    <property type="entry name" value="Ig-like_fold"/>
</dbReference>
<evidence type="ECO:0000313" key="3">
    <source>
        <dbReference type="Proteomes" id="UP000501568"/>
    </source>
</evidence>
<accession>A0A6G6Y8F7</accession>
<dbReference type="Pfam" id="PF00756">
    <property type="entry name" value="Esterase"/>
    <property type="match status" value="1"/>
</dbReference>
<keyword evidence="1" id="KW-0732">Signal</keyword>
<sequence>MTRLAALFATLLLLAPLSVAAQSGAAGRSISEYREASPAARDARIAEMLSELPGGTPAIDAESGEVTFFYLAETPDTSVSVRGDFTPSAPMRFDWSETGVAMMPVVPGGRLFALTRTFEADARIDYQLVVNGKAQVDPGNIRNRDGGIYGQTSELVMPGYDEPGLSVAWNAPPKGRFETVSGDVLHGPRARVYLPEGYDPARRYPVIYVPDGAAWDSYFHFGQTLDTLISAGRMAPAIAVLMDAPPDRSRFYGYGAQDYLDYVSAVVAWVDGHYPTIRDRAARAHLGTSAGGRAALHAGYALPDTFGLIGMMSPSFRAPEGVTPPDLEEPSPFPEGTRFWVSSGSYERRIDESARKAAALLTERGYDVTTHYTHEGHSLATWRNMLPDLLETFFPPD</sequence>
<gene>
    <name evidence="2" type="ORF">G5C33_16000</name>
</gene>
<dbReference type="Gene3D" id="3.40.50.1820">
    <property type="entry name" value="alpha/beta hydrolase"/>
    <property type="match status" value="1"/>
</dbReference>
<reference evidence="2 3" key="1">
    <citation type="submission" date="2020-02" db="EMBL/GenBank/DDBJ databases">
        <authorList>
            <person name="Zheng R.K."/>
            <person name="Sun C.M."/>
        </authorList>
    </citation>
    <scope>NUCLEOTIDE SEQUENCE [LARGE SCALE GENOMIC DNA]</scope>
    <source>
        <strain evidence="3">zrk23</strain>
    </source>
</reference>
<proteinExistence type="predicted"/>
<dbReference type="Proteomes" id="UP000501568">
    <property type="component" value="Chromosome"/>
</dbReference>
<organism evidence="2 3">
    <name type="scientific">Stakelama tenebrarum</name>
    <dbReference type="NCBI Taxonomy" id="2711215"/>
    <lineage>
        <taxon>Bacteria</taxon>
        <taxon>Pseudomonadati</taxon>
        <taxon>Pseudomonadota</taxon>
        <taxon>Alphaproteobacteria</taxon>
        <taxon>Sphingomonadales</taxon>
        <taxon>Sphingomonadaceae</taxon>
        <taxon>Stakelama</taxon>
    </lineage>
</organism>
<feature type="signal peptide" evidence="1">
    <location>
        <begin position="1"/>
        <end position="21"/>
    </location>
</feature>
<evidence type="ECO:0008006" key="4">
    <source>
        <dbReference type="Google" id="ProtNLM"/>
    </source>
</evidence>
<dbReference type="InterPro" id="IPR050583">
    <property type="entry name" value="Mycobacterial_A85_antigen"/>
</dbReference>
<dbReference type="AlphaFoldDB" id="A0A6G6Y8F7"/>
<protein>
    <recommendedName>
        <fullName evidence="4">Esterase</fullName>
    </recommendedName>
</protein>